<organism evidence="1 2">
    <name type="scientific">Linnemannia gamsii</name>
    <dbReference type="NCBI Taxonomy" id="64522"/>
    <lineage>
        <taxon>Eukaryota</taxon>
        <taxon>Fungi</taxon>
        <taxon>Fungi incertae sedis</taxon>
        <taxon>Mucoromycota</taxon>
        <taxon>Mortierellomycotina</taxon>
        <taxon>Mortierellomycetes</taxon>
        <taxon>Mortierellales</taxon>
        <taxon>Mortierellaceae</taxon>
        <taxon>Linnemannia</taxon>
    </lineage>
</organism>
<dbReference type="EMBL" id="JAAAIN010002387">
    <property type="protein sequence ID" value="KAG0293772.1"/>
    <property type="molecule type" value="Genomic_DNA"/>
</dbReference>
<sequence>MMQSEEVSDSGHMSMEVIDYSHDDDSTSAASAFSSLIAPPSHFAISIFEKLESVPSPLARSTATQIQADPA</sequence>
<dbReference type="OrthoDB" id="2449404at2759"/>
<proteinExistence type="predicted"/>
<dbReference type="AlphaFoldDB" id="A0A9P6QSP6"/>
<protein>
    <submittedName>
        <fullName evidence="1">Uncharacterized protein</fullName>
    </submittedName>
</protein>
<keyword evidence="2" id="KW-1185">Reference proteome</keyword>
<evidence type="ECO:0000313" key="1">
    <source>
        <dbReference type="EMBL" id="KAG0293772.1"/>
    </source>
</evidence>
<feature type="non-terminal residue" evidence="1">
    <location>
        <position position="71"/>
    </location>
</feature>
<evidence type="ECO:0000313" key="2">
    <source>
        <dbReference type="Proteomes" id="UP000823405"/>
    </source>
</evidence>
<gene>
    <name evidence="1" type="ORF">BGZ97_005247</name>
</gene>
<comment type="caution">
    <text evidence="1">The sequence shown here is derived from an EMBL/GenBank/DDBJ whole genome shotgun (WGS) entry which is preliminary data.</text>
</comment>
<accession>A0A9P6QSP6</accession>
<reference evidence="1" key="1">
    <citation type="journal article" date="2020" name="Fungal Divers.">
        <title>Resolving the Mortierellaceae phylogeny through synthesis of multi-gene phylogenetics and phylogenomics.</title>
        <authorList>
            <person name="Vandepol N."/>
            <person name="Liber J."/>
            <person name="Desiro A."/>
            <person name="Na H."/>
            <person name="Kennedy M."/>
            <person name="Barry K."/>
            <person name="Grigoriev I.V."/>
            <person name="Miller A.N."/>
            <person name="O'Donnell K."/>
            <person name="Stajich J.E."/>
            <person name="Bonito G."/>
        </authorList>
    </citation>
    <scope>NUCLEOTIDE SEQUENCE</scope>
    <source>
        <strain evidence="1">NVP60</strain>
    </source>
</reference>
<name>A0A9P6QSP6_9FUNG</name>
<dbReference type="Proteomes" id="UP000823405">
    <property type="component" value="Unassembled WGS sequence"/>
</dbReference>